<organism evidence="2 3">
    <name type="scientific">Adineta steineri</name>
    <dbReference type="NCBI Taxonomy" id="433720"/>
    <lineage>
        <taxon>Eukaryota</taxon>
        <taxon>Metazoa</taxon>
        <taxon>Spiralia</taxon>
        <taxon>Gnathifera</taxon>
        <taxon>Rotifera</taxon>
        <taxon>Eurotatoria</taxon>
        <taxon>Bdelloidea</taxon>
        <taxon>Adinetida</taxon>
        <taxon>Adinetidae</taxon>
        <taxon>Adineta</taxon>
    </lineage>
</organism>
<evidence type="ECO:0000313" key="3">
    <source>
        <dbReference type="Proteomes" id="UP000663881"/>
    </source>
</evidence>
<proteinExistence type="predicted"/>
<feature type="domain" description="Helix-turn-helix" evidence="1">
    <location>
        <begin position="2"/>
        <end position="38"/>
    </location>
</feature>
<dbReference type="Pfam" id="PF26215">
    <property type="entry name" value="HTH_animal"/>
    <property type="match status" value="1"/>
</dbReference>
<dbReference type="InterPro" id="IPR058912">
    <property type="entry name" value="HTH_animal"/>
</dbReference>
<protein>
    <recommendedName>
        <fullName evidence="1">Helix-turn-helix domain-containing protein</fullName>
    </recommendedName>
</protein>
<gene>
    <name evidence="2" type="ORF">OKA104_LOCUS37969</name>
</gene>
<dbReference type="EMBL" id="CAJOAY010006602">
    <property type="protein sequence ID" value="CAF4145604.1"/>
    <property type="molecule type" value="Genomic_DNA"/>
</dbReference>
<feature type="non-terminal residue" evidence="2">
    <location>
        <position position="1"/>
    </location>
</feature>
<evidence type="ECO:0000259" key="1">
    <source>
        <dbReference type="Pfam" id="PF26215"/>
    </source>
</evidence>
<evidence type="ECO:0000313" key="2">
    <source>
        <dbReference type="EMBL" id="CAF4145604.1"/>
    </source>
</evidence>
<dbReference type="Proteomes" id="UP000663881">
    <property type="component" value="Unassembled WGS sequence"/>
</dbReference>
<sequence length="145" mass="17841">VRAVQYCCTYEDFQDERLKIELTFLANGYSLDFVKYHLQQFLKRFSSSLTSIYFNHSIYATFRRDLFVYFNEQKYYFDENQLQQRKSRIIELYYLYDWGKRHEFNQKFYHLWSTMVNEHSALQKLGLKIILTTKHCYLSNTLLTQ</sequence>
<accession>A0A819XRE6</accession>
<reference evidence="2" key="1">
    <citation type="submission" date="2021-02" db="EMBL/GenBank/DDBJ databases">
        <authorList>
            <person name="Nowell W R."/>
        </authorList>
    </citation>
    <scope>NUCLEOTIDE SEQUENCE</scope>
</reference>
<name>A0A819XRE6_9BILA</name>
<comment type="caution">
    <text evidence="2">The sequence shown here is derived from an EMBL/GenBank/DDBJ whole genome shotgun (WGS) entry which is preliminary data.</text>
</comment>
<dbReference type="AlphaFoldDB" id="A0A819XRE6"/>